<protein>
    <submittedName>
        <fullName evidence="2">Uncharacterized protein</fullName>
    </submittedName>
</protein>
<keyword evidence="1" id="KW-0472">Membrane</keyword>
<comment type="caution">
    <text evidence="2">The sequence shown here is derived from an EMBL/GenBank/DDBJ whole genome shotgun (WGS) entry which is preliminary data.</text>
</comment>
<dbReference type="InterPro" id="IPR057952">
    <property type="entry name" value="Rv2743c-like"/>
</dbReference>
<dbReference type="Pfam" id="PF25587">
    <property type="entry name" value="Rv2743c"/>
    <property type="match status" value="1"/>
</dbReference>
<reference evidence="3" key="1">
    <citation type="journal article" date="2019" name="Int. J. Syst. Evol. Microbiol.">
        <title>The Global Catalogue of Microorganisms (GCM) 10K type strain sequencing project: providing services to taxonomists for standard genome sequencing and annotation.</title>
        <authorList>
            <consortium name="The Broad Institute Genomics Platform"/>
            <consortium name="The Broad Institute Genome Sequencing Center for Infectious Disease"/>
            <person name="Wu L."/>
            <person name="Ma J."/>
        </authorList>
    </citation>
    <scope>NUCLEOTIDE SEQUENCE [LARGE SCALE GENOMIC DNA]</scope>
    <source>
        <strain evidence="3">ZS-22-S1</strain>
    </source>
</reference>
<feature type="transmembrane region" description="Helical" evidence="1">
    <location>
        <begin position="59"/>
        <end position="80"/>
    </location>
</feature>
<name>A0ABV9S3P9_9PSEU</name>
<dbReference type="NCBIfam" id="NF047839">
    <property type="entry name" value="PspM_Rv2743c"/>
    <property type="match status" value="1"/>
</dbReference>
<evidence type="ECO:0000256" key="1">
    <source>
        <dbReference type="SAM" id="Phobius"/>
    </source>
</evidence>
<evidence type="ECO:0000313" key="2">
    <source>
        <dbReference type="EMBL" id="MFC4856283.1"/>
    </source>
</evidence>
<dbReference type="Proteomes" id="UP001595859">
    <property type="component" value="Unassembled WGS sequence"/>
</dbReference>
<gene>
    <name evidence="2" type="ORF">ACFPCV_22495</name>
</gene>
<keyword evidence="1" id="KW-1133">Transmembrane helix</keyword>
<organism evidence="2 3">
    <name type="scientific">Actinophytocola glycyrrhizae</name>
    <dbReference type="NCBI Taxonomy" id="2044873"/>
    <lineage>
        <taxon>Bacteria</taxon>
        <taxon>Bacillati</taxon>
        <taxon>Actinomycetota</taxon>
        <taxon>Actinomycetes</taxon>
        <taxon>Pseudonocardiales</taxon>
        <taxon>Pseudonocardiaceae</taxon>
    </lineage>
</organism>
<dbReference type="RefSeq" id="WP_378058262.1">
    <property type="nucleotide sequence ID" value="NZ_JBHSIS010000010.1"/>
</dbReference>
<evidence type="ECO:0000313" key="3">
    <source>
        <dbReference type="Proteomes" id="UP001595859"/>
    </source>
</evidence>
<proteinExistence type="predicted"/>
<keyword evidence="1" id="KW-0812">Transmembrane</keyword>
<accession>A0ABV9S3P9</accession>
<sequence length="286" mass="30933">MAPRGRDIYQLTQMVGKYLNNNQMRTSVVAQVQEALARRQDESVRIERQRRRLERKRMWASRWALAWALVCLFLVVYVAMAFTGMVGPGPDAAMIAGGVAAVAATGALSVRSTRRMVLLKRAREEFDRKHRPPAVAPARPPMPPRDSAAYEPMQRLGEAEDALNQLVRQLAGTDGTPASVPLESVAHAEQTGAEAAQALRAVAAQLAAVELARDHAPPMERGPLIEGVRSLREQLEEGLNGFRSLVAAAGRVVAASSSAGPKQELADATDHLAGLAVALRELSEPR</sequence>
<keyword evidence="3" id="KW-1185">Reference proteome</keyword>
<dbReference type="EMBL" id="JBHSIS010000010">
    <property type="protein sequence ID" value="MFC4856283.1"/>
    <property type="molecule type" value="Genomic_DNA"/>
</dbReference>
<feature type="transmembrane region" description="Helical" evidence="1">
    <location>
        <begin position="92"/>
        <end position="110"/>
    </location>
</feature>